<dbReference type="AlphaFoldDB" id="A0A2I1MBU8"/>
<keyword evidence="10" id="KW-1185">Reference proteome</keyword>
<proteinExistence type="inferred from homology"/>
<dbReference type="EMBL" id="PKGS01000001">
    <property type="protein sequence ID" value="PKZ17598.1"/>
    <property type="molecule type" value="Genomic_DNA"/>
</dbReference>
<feature type="transmembrane region" description="Helical" evidence="7">
    <location>
        <begin position="236"/>
        <end position="256"/>
    </location>
</feature>
<feature type="transmembrane region" description="Helical" evidence="7">
    <location>
        <begin position="137"/>
        <end position="162"/>
    </location>
</feature>
<evidence type="ECO:0000256" key="7">
    <source>
        <dbReference type="RuleBase" id="RU363032"/>
    </source>
</evidence>
<evidence type="ECO:0000259" key="8">
    <source>
        <dbReference type="PROSITE" id="PS50928"/>
    </source>
</evidence>
<keyword evidence="6 7" id="KW-0472">Membrane</keyword>
<dbReference type="RefSeq" id="WP_101539757.1">
    <property type="nucleotide sequence ID" value="NZ_PKGS01000001.1"/>
</dbReference>
<dbReference type="GO" id="GO:0005886">
    <property type="term" value="C:plasma membrane"/>
    <property type="evidence" value="ECO:0007669"/>
    <property type="project" value="UniProtKB-SubCell"/>
</dbReference>
<evidence type="ECO:0000256" key="5">
    <source>
        <dbReference type="ARBA" id="ARBA00022989"/>
    </source>
</evidence>
<dbReference type="SUPFAM" id="SSF161098">
    <property type="entry name" value="MetI-like"/>
    <property type="match status" value="1"/>
</dbReference>
<dbReference type="Gene3D" id="1.10.3720.10">
    <property type="entry name" value="MetI-like"/>
    <property type="match status" value="1"/>
</dbReference>
<keyword evidence="3" id="KW-1003">Cell membrane</keyword>
<keyword evidence="2 7" id="KW-0813">Transport</keyword>
<feature type="domain" description="ABC transmembrane type-1" evidence="8">
    <location>
        <begin position="101"/>
        <end position="305"/>
    </location>
</feature>
<dbReference type="PANTHER" id="PTHR43163">
    <property type="entry name" value="DIPEPTIDE TRANSPORT SYSTEM PERMEASE PROTEIN DPPB-RELATED"/>
    <property type="match status" value="1"/>
</dbReference>
<gene>
    <name evidence="9" type="ORF">CYJ34_02500</name>
</gene>
<evidence type="ECO:0000313" key="9">
    <source>
        <dbReference type="EMBL" id="PKZ17598.1"/>
    </source>
</evidence>
<name>A0A2I1MBU8_9FIRM</name>
<reference evidence="9 10" key="1">
    <citation type="submission" date="2017-12" db="EMBL/GenBank/DDBJ databases">
        <title>Phylogenetic diversity of female urinary microbiome.</title>
        <authorList>
            <person name="Thomas-White K."/>
            <person name="Wolfe A.J."/>
        </authorList>
    </citation>
    <scope>NUCLEOTIDE SEQUENCE [LARGE SCALE GENOMIC DNA]</scope>
    <source>
        <strain evidence="9 10">UMB0119</strain>
    </source>
</reference>
<dbReference type="Pfam" id="PF19300">
    <property type="entry name" value="BPD_transp_1_N"/>
    <property type="match status" value="1"/>
</dbReference>
<organism evidence="9 10">
    <name type="scientific">Anaerococcus octavius</name>
    <dbReference type="NCBI Taxonomy" id="54007"/>
    <lineage>
        <taxon>Bacteria</taxon>
        <taxon>Bacillati</taxon>
        <taxon>Bacillota</taxon>
        <taxon>Tissierellia</taxon>
        <taxon>Tissierellales</taxon>
        <taxon>Peptoniphilaceae</taxon>
        <taxon>Anaerococcus</taxon>
    </lineage>
</organism>
<accession>A0A2I1MBU8</accession>
<evidence type="ECO:0000256" key="2">
    <source>
        <dbReference type="ARBA" id="ARBA00022448"/>
    </source>
</evidence>
<comment type="subcellular location">
    <subcellularLocation>
        <location evidence="1 7">Cell membrane</location>
        <topology evidence="1 7">Multi-pass membrane protein</topology>
    </subcellularLocation>
</comment>
<keyword evidence="5 7" id="KW-1133">Transmembrane helix</keyword>
<evidence type="ECO:0000256" key="4">
    <source>
        <dbReference type="ARBA" id="ARBA00022692"/>
    </source>
</evidence>
<dbReference type="PANTHER" id="PTHR43163:SF6">
    <property type="entry name" value="DIPEPTIDE TRANSPORT SYSTEM PERMEASE PROTEIN DPPB-RELATED"/>
    <property type="match status" value="1"/>
</dbReference>
<comment type="caution">
    <text evidence="9">The sequence shown here is derived from an EMBL/GenBank/DDBJ whole genome shotgun (WGS) entry which is preliminary data.</text>
</comment>
<evidence type="ECO:0000256" key="6">
    <source>
        <dbReference type="ARBA" id="ARBA00023136"/>
    </source>
</evidence>
<feature type="transmembrane region" description="Helical" evidence="7">
    <location>
        <begin position="292"/>
        <end position="312"/>
    </location>
</feature>
<dbReference type="InterPro" id="IPR035906">
    <property type="entry name" value="MetI-like_sf"/>
</dbReference>
<feature type="transmembrane region" description="Helical" evidence="7">
    <location>
        <begin position="105"/>
        <end position="125"/>
    </location>
</feature>
<feature type="transmembrane region" description="Helical" evidence="7">
    <location>
        <begin position="182"/>
        <end position="201"/>
    </location>
</feature>
<dbReference type="Proteomes" id="UP000234335">
    <property type="component" value="Unassembled WGS sequence"/>
</dbReference>
<comment type="similarity">
    <text evidence="7">Belongs to the binding-protein-dependent transport system permease family.</text>
</comment>
<dbReference type="InterPro" id="IPR045621">
    <property type="entry name" value="BPD_transp_1_N"/>
</dbReference>
<dbReference type="PROSITE" id="PS50928">
    <property type="entry name" value="ABC_TM1"/>
    <property type="match status" value="1"/>
</dbReference>
<dbReference type="InterPro" id="IPR000515">
    <property type="entry name" value="MetI-like"/>
</dbReference>
<evidence type="ECO:0000256" key="1">
    <source>
        <dbReference type="ARBA" id="ARBA00004651"/>
    </source>
</evidence>
<protein>
    <submittedName>
        <fullName evidence="9">Diguanylate cyclase</fullName>
    </submittedName>
</protein>
<dbReference type="GO" id="GO:0055085">
    <property type="term" value="P:transmembrane transport"/>
    <property type="evidence" value="ECO:0007669"/>
    <property type="project" value="InterPro"/>
</dbReference>
<dbReference type="Pfam" id="PF00528">
    <property type="entry name" value="BPD_transp_1"/>
    <property type="match status" value="1"/>
</dbReference>
<dbReference type="CDD" id="cd06261">
    <property type="entry name" value="TM_PBP2"/>
    <property type="match status" value="1"/>
</dbReference>
<evidence type="ECO:0000313" key="10">
    <source>
        <dbReference type="Proteomes" id="UP000234335"/>
    </source>
</evidence>
<sequence length="320" mass="36093">MFRYIVKRILSMIPTALIISIILFAFSKAMPGDPIQAMMPQGTAMTKTQEEQLYKNLSERYGLDKSYTEQYVRWLGRMLKGDFGESLRVKKPVKDYLKEPLKNTIYLNIGSTILSFVLSILIGIRSATHRGGAFDKIFQTLTLIGISIPIFFIALLLIYFLSFRLKWLPANGMPRKNTFGQWVIYLTLPTIALTIGSLASLSRYVRNSMLDALNQDYIRTARSKGLKEKTVIYSHAFRNALIPVVTALTWAVLGMFSGSAITERIFAYRGIGNELITAVIAQDYNVILALSMFYAVLTLLGNLIMDIAYALVDPRVRLEA</sequence>
<evidence type="ECO:0000256" key="3">
    <source>
        <dbReference type="ARBA" id="ARBA00022475"/>
    </source>
</evidence>
<keyword evidence="4 7" id="KW-0812">Transmembrane</keyword>